<gene>
    <name evidence="1" type="ORF">A2U01_0025625</name>
</gene>
<dbReference type="Proteomes" id="UP000265520">
    <property type="component" value="Unassembled WGS sequence"/>
</dbReference>
<reference evidence="1 2" key="1">
    <citation type="journal article" date="2018" name="Front. Plant Sci.">
        <title>Red Clover (Trifolium pratense) and Zigzag Clover (T. medium) - A Picture of Genomic Similarities and Differences.</title>
        <authorList>
            <person name="Dluhosova J."/>
            <person name="Istvanek J."/>
            <person name="Nedelnik J."/>
            <person name="Repkova J."/>
        </authorList>
    </citation>
    <scope>NUCLEOTIDE SEQUENCE [LARGE SCALE GENOMIC DNA]</scope>
    <source>
        <strain evidence="2">cv. 10/8</strain>
        <tissue evidence="1">Leaf</tissue>
    </source>
</reference>
<protein>
    <submittedName>
        <fullName evidence="1">Uncharacterized protein</fullName>
    </submittedName>
</protein>
<proteinExistence type="predicted"/>
<name>A0A392NXQ3_9FABA</name>
<organism evidence="1 2">
    <name type="scientific">Trifolium medium</name>
    <dbReference type="NCBI Taxonomy" id="97028"/>
    <lineage>
        <taxon>Eukaryota</taxon>
        <taxon>Viridiplantae</taxon>
        <taxon>Streptophyta</taxon>
        <taxon>Embryophyta</taxon>
        <taxon>Tracheophyta</taxon>
        <taxon>Spermatophyta</taxon>
        <taxon>Magnoliopsida</taxon>
        <taxon>eudicotyledons</taxon>
        <taxon>Gunneridae</taxon>
        <taxon>Pentapetalae</taxon>
        <taxon>rosids</taxon>
        <taxon>fabids</taxon>
        <taxon>Fabales</taxon>
        <taxon>Fabaceae</taxon>
        <taxon>Papilionoideae</taxon>
        <taxon>50 kb inversion clade</taxon>
        <taxon>NPAAA clade</taxon>
        <taxon>Hologalegina</taxon>
        <taxon>IRL clade</taxon>
        <taxon>Trifolieae</taxon>
        <taxon>Trifolium</taxon>
    </lineage>
</organism>
<dbReference type="AlphaFoldDB" id="A0A392NXQ3"/>
<comment type="caution">
    <text evidence="1">The sequence shown here is derived from an EMBL/GenBank/DDBJ whole genome shotgun (WGS) entry which is preliminary data.</text>
</comment>
<evidence type="ECO:0000313" key="1">
    <source>
        <dbReference type="EMBL" id="MCI04578.1"/>
    </source>
</evidence>
<keyword evidence="2" id="KW-1185">Reference proteome</keyword>
<accession>A0A392NXQ3</accession>
<evidence type="ECO:0000313" key="2">
    <source>
        <dbReference type="Proteomes" id="UP000265520"/>
    </source>
</evidence>
<sequence>MHTRKSYDGLESPYYAILEGLGGEWWMPQPEKASIDMSMRQELNGVLQQYSAVFQDSVRLPPERPQVHYIKLFLERGPVSVRP</sequence>
<dbReference type="EMBL" id="LXQA010055839">
    <property type="protein sequence ID" value="MCI04578.1"/>
    <property type="molecule type" value="Genomic_DNA"/>
</dbReference>